<dbReference type="EMBL" id="CP099534">
    <property type="protein sequence ID" value="UYK87693.1"/>
    <property type="molecule type" value="Genomic_DNA"/>
</dbReference>
<proteinExistence type="predicted"/>
<protein>
    <submittedName>
        <fullName evidence="1">Uncharacterized protein</fullName>
    </submittedName>
</protein>
<dbReference type="RefSeq" id="WP_267092589.1">
    <property type="nucleotide sequence ID" value="NZ_CP099532.1"/>
</dbReference>
<name>A0AA46SSA7_9XANT</name>
<gene>
    <name evidence="1" type="ORF">NG824_14510</name>
</gene>
<dbReference type="AlphaFoldDB" id="A0AA46SSA7"/>
<accession>A0AA46SSA7</accession>
<sequence length="114" mass="12166">MRIDVGNIDPIEVGILAPSGRFLVLMDSETQCEGVSATGGRVVITPAIAAGMYWDAEGKEQVVAAFSEVGTFTIHVSDNLETEPDGAFATKQRYVNQHPSHMVVSAGACQKRKS</sequence>
<reference evidence="1" key="1">
    <citation type="submission" date="2022-06" db="EMBL/GenBank/DDBJ databases">
        <title>Dynamics of rice microbiomes reveals core vertical transmitted seed endophytes.</title>
        <authorList>
            <person name="Liao K."/>
            <person name="Zhang X."/>
        </authorList>
    </citation>
    <scope>NUCLEOTIDE SEQUENCE</scope>
    <source>
        <strain evidence="1">JR3-14</strain>
    </source>
</reference>
<dbReference type="Proteomes" id="UP001164392">
    <property type="component" value="Chromosome"/>
</dbReference>
<evidence type="ECO:0000313" key="1">
    <source>
        <dbReference type="EMBL" id="UYK87693.1"/>
    </source>
</evidence>
<evidence type="ECO:0000313" key="2">
    <source>
        <dbReference type="Proteomes" id="UP001164392"/>
    </source>
</evidence>
<organism evidence="1 2">
    <name type="scientific">Xanthomonas sacchari</name>
    <dbReference type="NCBI Taxonomy" id="56458"/>
    <lineage>
        <taxon>Bacteria</taxon>
        <taxon>Pseudomonadati</taxon>
        <taxon>Pseudomonadota</taxon>
        <taxon>Gammaproteobacteria</taxon>
        <taxon>Lysobacterales</taxon>
        <taxon>Lysobacteraceae</taxon>
        <taxon>Xanthomonas</taxon>
    </lineage>
</organism>